<feature type="compositionally biased region" description="Basic and acidic residues" evidence="1">
    <location>
        <begin position="32"/>
        <end position="41"/>
    </location>
</feature>
<feature type="chain" id="PRO_5014527787" evidence="2">
    <location>
        <begin position="22"/>
        <end position="286"/>
    </location>
</feature>
<dbReference type="Pfam" id="PF02557">
    <property type="entry name" value="VanY"/>
    <property type="match status" value="1"/>
</dbReference>
<dbReference type="PANTHER" id="PTHR34385:SF1">
    <property type="entry name" value="PEPTIDOGLYCAN L-ALANYL-D-GLUTAMATE ENDOPEPTIDASE CWLK"/>
    <property type="match status" value="1"/>
</dbReference>
<dbReference type="InterPro" id="IPR058193">
    <property type="entry name" value="VanY/YodJ_core_dom"/>
</dbReference>
<keyword evidence="2" id="KW-0732">Signal</keyword>
<sequence length="286" mass="32406">MKKVILVIAGSLVILSGCQQAQEWTQNLFGEKQSEETKDTEENNSSGMKESPDATPGDEGGGEVAEEETVPPELQLESQFFNQVKLVDGKQVIQNPANILALVNKEFALGEYKPEDLVRPKVPFVFGNEDLEKAHLREEAAKALEQMFAAAKSEQIYLTAISGYRSYDYQEMLLNREIEQFGKEKAVMAVAPPGQSEHQSGLAMDISSQSNDFQVNIEFAQTKEGKWLAANAHKYGFILRYPEDKVDITQYQYEPWHFRYVGKDAAKVIYENDWSLEEYFKNVKEI</sequence>
<evidence type="ECO:0000256" key="1">
    <source>
        <dbReference type="SAM" id="MobiDB-lite"/>
    </source>
</evidence>
<evidence type="ECO:0000259" key="3">
    <source>
        <dbReference type="Pfam" id="PF02557"/>
    </source>
</evidence>
<dbReference type="SUPFAM" id="SSF55166">
    <property type="entry name" value="Hedgehog/DD-peptidase"/>
    <property type="match status" value="1"/>
</dbReference>
<dbReference type="EMBL" id="FMAU01000001">
    <property type="protein sequence ID" value="SCB82585.1"/>
    <property type="molecule type" value="Genomic_DNA"/>
</dbReference>
<protein>
    <submittedName>
        <fullName evidence="4">D-alanyl-D-alanine carboxypeptidase</fullName>
    </submittedName>
</protein>
<evidence type="ECO:0000313" key="5">
    <source>
        <dbReference type="Proteomes" id="UP000181997"/>
    </source>
</evidence>
<proteinExistence type="predicted"/>
<keyword evidence="4" id="KW-0645">Protease</keyword>
<accession>A0A0V8HLQ4</accession>
<dbReference type="InterPro" id="IPR003709">
    <property type="entry name" value="VanY-like_core_dom"/>
</dbReference>
<dbReference type="CDD" id="cd14852">
    <property type="entry name" value="LD-carboxypeptidase"/>
    <property type="match status" value="1"/>
</dbReference>
<dbReference type="GO" id="GO:0006508">
    <property type="term" value="P:proteolysis"/>
    <property type="evidence" value="ECO:0007669"/>
    <property type="project" value="InterPro"/>
</dbReference>
<gene>
    <name evidence="4" type="ORF">GA0061094_0764</name>
</gene>
<name>A0A0V8HLQ4_9BACI</name>
<feature type="signal peptide" evidence="2">
    <location>
        <begin position="1"/>
        <end position="21"/>
    </location>
</feature>
<feature type="compositionally biased region" description="Acidic residues" evidence="1">
    <location>
        <begin position="60"/>
        <end position="70"/>
    </location>
</feature>
<keyword evidence="4" id="KW-0121">Carboxypeptidase</keyword>
<keyword evidence="4" id="KW-0378">Hydrolase</keyword>
<dbReference type="AlphaFoldDB" id="A0A0V8HLQ4"/>
<dbReference type="PANTHER" id="PTHR34385">
    <property type="entry name" value="D-ALANYL-D-ALANINE CARBOXYPEPTIDASE"/>
    <property type="match status" value="1"/>
</dbReference>
<feature type="domain" description="D-alanyl-D-alanine carboxypeptidase-like core" evidence="3">
    <location>
        <begin position="134"/>
        <end position="263"/>
    </location>
</feature>
<evidence type="ECO:0000313" key="4">
    <source>
        <dbReference type="EMBL" id="SCB82585.1"/>
    </source>
</evidence>
<dbReference type="PROSITE" id="PS51257">
    <property type="entry name" value="PROKAR_LIPOPROTEIN"/>
    <property type="match status" value="1"/>
</dbReference>
<evidence type="ECO:0000256" key="2">
    <source>
        <dbReference type="SAM" id="SignalP"/>
    </source>
</evidence>
<dbReference type="Proteomes" id="UP000181997">
    <property type="component" value="Unassembled WGS sequence"/>
</dbReference>
<dbReference type="Gene3D" id="3.30.1380.10">
    <property type="match status" value="1"/>
</dbReference>
<dbReference type="InterPro" id="IPR009045">
    <property type="entry name" value="Zn_M74/Hedgehog-like"/>
</dbReference>
<dbReference type="GO" id="GO:0004180">
    <property type="term" value="F:carboxypeptidase activity"/>
    <property type="evidence" value="ECO:0007669"/>
    <property type="project" value="UniProtKB-KW"/>
</dbReference>
<feature type="region of interest" description="Disordered" evidence="1">
    <location>
        <begin position="29"/>
        <end position="70"/>
    </location>
</feature>
<organism evidence="4 5">
    <name type="scientific">[Bacillus] enclensis</name>
    <dbReference type="NCBI Taxonomy" id="1402860"/>
    <lineage>
        <taxon>Bacteria</taxon>
        <taxon>Bacillati</taxon>
        <taxon>Bacillota</taxon>
        <taxon>Bacilli</taxon>
        <taxon>Bacillales</taxon>
        <taxon>Bacillaceae</taxon>
        <taxon>Rossellomorea</taxon>
    </lineage>
</organism>
<dbReference type="InterPro" id="IPR052179">
    <property type="entry name" value="DD-CPase-like"/>
</dbReference>
<reference evidence="5" key="1">
    <citation type="submission" date="2016-08" db="EMBL/GenBank/DDBJ databases">
        <authorList>
            <person name="Varghese N."/>
            <person name="Submissions Spin"/>
        </authorList>
    </citation>
    <scope>NUCLEOTIDE SEQUENCE [LARGE SCALE GENOMIC DNA]</scope>
    <source>
        <strain evidence="5">SGD-1123</strain>
    </source>
</reference>
<keyword evidence="5" id="KW-1185">Reference proteome</keyword>
<dbReference type="RefSeq" id="WP_032088022.1">
    <property type="nucleotide sequence ID" value="NZ_FMAU01000001.1"/>
</dbReference>
<dbReference type="OrthoDB" id="9792074at2"/>